<dbReference type="EMBL" id="JADKYB010000003">
    <property type="protein sequence ID" value="MBM9504326.1"/>
    <property type="molecule type" value="Genomic_DNA"/>
</dbReference>
<gene>
    <name evidence="2" type="ORF">ITX44_07215</name>
</gene>
<evidence type="ECO:0000256" key="1">
    <source>
        <dbReference type="SAM" id="MobiDB-lite"/>
    </source>
</evidence>
<accession>A0ABS2TPA6</accession>
<proteinExistence type="predicted"/>
<comment type="caution">
    <text evidence="2">The sequence shown here is derived from an EMBL/GenBank/DDBJ whole genome shotgun (WGS) entry which is preliminary data.</text>
</comment>
<sequence length="109" mass="11380">MTEQPKTDTAGPLTVAYAAEPAEVVRLPDAEPGRRPWRAAPQSGRLARTQIGVRGKQVRPALLCDSTEHARRLPEHVPEPAAGYDAAPLADLVRLLPGAAGVSAGAAAE</sequence>
<evidence type="ECO:0000313" key="2">
    <source>
        <dbReference type="EMBL" id="MBM9504326.1"/>
    </source>
</evidence>
<evidence type="ECO:0000313" key="3">
    <source>
        <dbReference type="Proteomes" id="UP000749040"/>
    </source>
</evidence>
<reference evidence="2 3" key="1">
    <citation type="submission" date="2021-01" db="EMBL/GenBank/DDBJ databases">
        <title>Streptomyces acididurans sp. nov., isolated from a peat swamp forest soil.</title>
        <authorList>
            <person name="Chantavorakit T."/>
            <person name="Duangmal K."/>
        </authorList>
    </citation>
    <scope>NUCLEOTIDE SEQUENCE [LARGE SCALE GENOMIC DNA]</scope>
    <source>
        <strain evidence="2 3">KK5PA1</strain>
    </source>
</reference>
<keyword evidence="3" id="KW-1185">Reference proteome</keyword>
<protein>
    <submittedName>
        <fullName evidence="2">Uncharacterized protein</fullName>
    </submittedName>
</protein>
<name>A0ABS2TPA6_9ACTN</name>
<feature type="region of interest" description="Disordered" evidence="1">
    <location>
        <begin position="24"/>
        <end position="46"/>
    </location>
</feature>
<dbReference type="Proteomes" id="UP000749040">
    <property type="component" value="Unassembled WGS sequence"/>
</dbReference>
<organism evidence="2 3">
    <name type="scientific">Actinacidiphila acididurans</name>
    <dbReference type="NCBI Taxonomy" id="2784346"/>
    <lineage>
        <taxon>Bacteria</taxon>
        <taxon>Bacillati</taxon>
        <taxon>Actinomycetota</taxon>
        <taxon>Actinomycetes</taxon>
        <taxon>Kitasatosporales</taxon>
        <taxon>Streptomycetaceae</taxon>
        <taxon>Actinacidiphila</taxon>
    </lineage>
</organism>